<gene>
    <name evidence="2" type="ORF">BDY21DRAFT_342893</name>
</gene>
<evidence type="ECO:0000313" key="3">
    <source>
        <dbReference type="Proteomes" id="UP000799766"/>
    </source>
</evidence>
<keyword evidence="3" id="KW-1185">Reference proteome</keyword>
<feature type="region of interest" description="Disordered" evidence="1">
    <location>
        <begin position="65"/>
        <end position="96"/>
    </location>
</feature>
<protein>
    <submittedName>
        <fullName evidence="2">Uncharacterized protein</fullName>
    </submittedName>
</protein>
<proteinExistence type="predicted"/>
<reference evidence="2" key="1">
    <citation type="journal article" date="2020" name="Stud. Mycol.">
        <title>101 Dothideomycetes genomes: a test case for predicting lifestyles and emergence of pathogens.</title>
        <authorList>
            <person name="Haridas S."/>
            <person name="Albert R."/>
            <person name="Binder M."/>
            <person name="Bloem J."/>
            <person name="Labutti K."/>
            <person name="Salamov A."/>
            <person name="Andreopoulos B."/>
            <person name="Baker S."/>
            <person name="Barry K."/>
            <person name="Bills G."/>
            <person name="Bluhm B."/>
            <person name="Cannon C."/>
            <person name="Castanera R."/>
            <person name="Culley D."/>
            <person name="Daum C."/>
            <person name="Ezra D."/>
            <person name="Gonzalez J."/>
            <person name="Henrissat B."/>
            <person name="Kuo A."/>
            <person name="Liang C."/>
            <person name="Lipzen A."/>
            <person name="Lutzoni F."/>
            <person name="Magnuson J."/>
            <person name="Mondo S."/>
            <person name="Nolan M."/>
            <person name="Ohm R."/>
            <person name="Pangilinan J."/>
            <person name="Park H.-J."/>
            <person name="Ramirez L."/>
            <person name="Alfaro M."/>
            <person name="Sun H."/>
            <person name="Tritt A."/>
            <person name="Yoshinaga Y."/>
            <person name="Zwiers L.-H."/>
            <person name="Turgeon B."/>
            <person name="Goodwin S."/>
            <person name="Spatafora J."/>
            <person name="Crous P."/>
            <person name="Grigoriev I."/>
        </authorList>
    </citation>
    <scope>NUCLEOTIDE SEQUENCE</scope>
    <source>
        <strain evidence="2">ATCC 16933</strain>
    </source>
</reference>
<sequence length="185" mass="19698">MVPWWVRTPAGVKLGRSAASLPSPVSMTLHESSGAVVWLAVQALAMRGSEAKDFLQQAIRTGRRGAQAKRRVPVGSGGRQERAGRRRCNGKTDRRGDCGGAAAPGVPGWLLGEVGGASWSRQLKRPLCCKRKQPLGAARIGPATRGGRGSGFWCDHSKLLLLSLKISYPPERTTASALLLAVRPI</sequence>
<organism evidence="2 3">
    <name type="scientific">Lineolata rhizophorae</name>
    <dbReference type="NCBI Taxonomy" id="578093"/>
    <lineage>
        <taxon>Eukaryota</taxon>
        <taxon>Fungi</taxon>
        <taxon>Dikarya</taxon>
        <taxon>Ascomycota</taxon>
        <taxon>Pezizomycotina</taxon>
        <taxon>Dothideomycetes</taxon>
        <taxon>Dothideomycetes incertae sedis</taxon>
        <taxon>Lineolatales</taxon>
        <taxon>Lineolataceae</taxon>
        <taxon>Lineolata</taxon>
    </lineage>
</organism>
<dbReference type="AlphaFoldDB" id="A0A6A6P1E4"/>
<dbReference type="EMBL" id="MU001679">
    <property type="protein sequence ID" value="KAF2457820.1"/>
    <property type="molecule type" value="Genomic_DNA"/>
</dbReference>
<name>A0A6A6P1E4_9PEZI</name>
<accession>A0A6A6P1E4</accession>
<evidence type="ECO:0000313" key="2">
    <source>
        <dbReference type="EMBL" id="KAF2457820.1"/>
    </source>
</evidence>
<dbReference type="Proteomes" id="UP000799766">
    <property type="component" value="Unassembled WGS sequence"/>
</dbReference>
<evidence type="ECO:0000256" key="1">
    <source>
        <dbReference type="SAM" id="MobiDB-lite"/>
    </source>
</evidence>